<evidence type="ECO:0000313" key="1">
    <source>
        <dbReference type="EMBL" id="UNH40211.1"/>
    </source>
</evidence>
<gene>
    <name evidence="1" type="ORF">MNY70_07215</name>
</gene>
<reference evidence="1" key="1">
    <citation type="submission" date="2022-03" db="EMBL/GenBank/DDBJ databases">
        <title>ESBL-producing Moellerella wisconsensis and Escherichia marmotae isolated from wild game meat.</title>
        <authorList>
            <person name="Biggel M."/>
        </authorList>
    </citation>
    <scope>NUCLEOTIDE SEQUENCE</scope>
    <source>
        <strain evidence="1">W1</strain>
    </source>
</reference>
<evidence type="ECO:0000313" key="2">
    <source>
        <dbReference type="Proteomes" id="UP000829420"/>
    </source>
</evidence>
<dbReference type="Proteomes" id="UP000829420">
    <property type="component" value="Chromosome"/>
</dbReference>
<accession>A0ACD3YE03</accession>
<keyword evidence="2" id="KW-1185">Reference proteome</keyword>
<dbReference type="EMBL" id="CP093255">
    <property type="protein sequence ID" value="UNH40211.1"/>
    <property type="molecule type" value="Genomic_DNA"/>
</dbReference>
<sequence>MGKTVTSIVSAGLMVAGVIATGGLGTALIVAGIAVQAAGAFIFQDKLPSMQYRDQSERKQMLRSAVAPETIIVGKTVCSGLLFFAEEEKGEQTENERLFLAIAIAAHKVDRIGKIWLNEDLIDTFGDKVSYEFHNGRIDCDPYMLKNAPSWKEDMIGDGLAWLRLTLKYDAEKFPYGVPNVKVEVWGKPLFDPRTNQTVWSNNGALVILDFYRSYLGVPDSDIDFDAFKVAADLCDEPVVSPEGQSEPRYTINGAYELSESPSSILDHMHRCVAAEPTYVAGKHGILMQAYNGPAVLRIEPNQIIDTVNITPELALRDATNAIYGTFVDAEQQYIKTDFEPILIDEWINEDGLEIKEDLDYRFVTSPYQAARLSNLYLRKKRAGRRVQLRMNMDGYAYRPGEVILLNLPHIGIQNMEFRVAEWKFHPQEGVDILLEEDGAYIYEDVIGKPFVRPPFTVLPTGSVAPPLNLTFVPTNIGDVVQGYLSWQSAAADVRYHTVNIIENDQVIQSVQAPHDRVELSGLIRGAYRAEVRSINAAGAMSSPAIVDFDIQAPPQPVSVEMVGGMFSLTCIPHGGETAQHGYTFEFWFSDKKLASTNDTEVTTKANRQGQGQFWTKENLKSDTDYWFYVRTVNSYGKSLFVEVVGKAEGTPKDMLDEVGNNFLSKEAGKEMQKDIDFSRDKVDALEIEQQETSQKVIDIDSKTVELDNRVVQINTDVGIANEAILQNTLFTTQLSYKISEEKADRKAEIIELKQVQVTDREAAALRQMQTSAVIASNTSSILAVQEAQATYEEASAKQINQVKADVEGVTGRVTEVESATATLTEAQAKFERSTVAQFEEHMGYITRIETTVSNDLFSLSESVMQTAAQFASQSDKQLKSEARITKNEKAVATETEARAVMGVQIDARLNDTESAITDIKEVQSEQDKALAKTTEQLRAEIKIGDDKLQENIDEKGRELSKVSSSIDEQKIAIAELDKTQTEIKQTQQSQYKDTQASIADLKQTQASDNAVLSESILQNTASINQQGAELTKTNAEVKRISTATANNEKSTAALAESVKTQFEDSEAAFVDVRKSVAEVDKAQSERTEQVRAELGKGITDNKGEIDKTKGDLANVSAAVTSNAKAIAATDKTLTEKIEQAASRFEDNEASISNIQQSQSNIESSQAETSMQITAQQNKLNSELLHAKASITETNKVVADNHQAFVQKGVQLDAQFENVNSRLVRVDTAIADNEKALTQTQEQLRAEFKSDFDDTNSLINENKSAIAETNKSIAKVDRDLNARVGKAEGSIGETQKAVADNERALADFSQLTKAEFDNQQAAIEQRAQTVFDHQGNGSAIYKIQAGIHWNGQYHDAKFIIGAEVKNGQVTTQIGFSADTFGILNPSSGKLEPVFFVENGQVFINEAFINQATIEKLLIGSTIKSKHWDPVTKKGLMLDFESGKIIASDAEITGEINATSGTFSNVTIDENCDVKGTIYANKIVGDVIRVHSIPFDGSITLPAEAFDRTLVIPALTVSTMESSDFSNVNWHVEVKINDRIIISFSPLSSVTGSRSAGGDNYDVYAITSGSTSGAGVLYANETATISYKIVGHVSSYHLIHKIPAQCLVFKS</sequence>
<proteinExistence type="predicted"/>
<name>A0ACD3YE03_9GAMM</name>
<organism evidence="1 2">
    <name type="scientific">Moellerella wisconsensis</name>
    <dbReference type="NCBI Taxonomy" id="158849"/>
    <lineage>
        <taxon>Bacteria</taxon>
        <taxon>Pseudomonadati</taxon>
        <taxon>Pseudomonadota</taxon>
        <taxon>Gammaproteobacteria</taxon>
        <taxon>Enterobacterales</taxon>
        <taxon>Morganellaceae</taxon>
        <taxon>Moellerella</taxon>
    </lineage>
</organism>
<protein>
    <submittedName>
        <fullName evidence="1">DUF1983 domain-containing protein</fullName>
    </submittedName>
</protein>